<gene>
    <name evidence="6" type="ORF">MNOR_LOCUS126</name>
</gene>
<evidence type="ECO:0000259" key="5">
    <source>
        <dbReference type="PROSITE" id="PS50002"/>
    </source>
</evidence>
<feature type="domain" description="SH3" evidence="5">
    <location>
        <begin position="1496"/>
        <end position="1555"/>
    </location>
</feature>
<feature type="region of interest" description="Disordered" evidence="4">
    <location>
        <begin position="671"/>
        <end position="806"/>
    </location>
</feature>
<feature type="compositionally biased region" description="Low complexity" evidence="4">
    <location>
        <begin position="595"/>
        <end position="649"/>
    </location>
</feature>
<organism evidence="6 7">
    <name type="scientific">Meganyctiphanes norvegica</name>
    <name type="common">Northern krill</name>
    <name type="synonym">Thysanopoda norvegica</name>
    <dbReference type="NCBI Taxonomy" id="48144"/>
    <lineage>
        <taxon>Eukaryota</taxon>
        <taxon>Metazoa</taxon>
        <taxon>Ecdysozoa</taxon>
        <taxon>Arthropoda</taxon>
        <taxon>Crustacea</taxon>
        <taxon>Multicrustacea</taxon>
        <taxon>Malacostraca</taxon>
        <taxon>Eumalacostraca</taxon>
        <taxon>Eucarida</taxon>
        <taxon>Euphausiacea</taxon>
        <taxon>Euphausiidae</taxon>
        <taxon>Meganyctiphanes</taxon>
    </lineage>
</organism>
<keyword evidence="1 3" id="KW-0728">SH3 domain</keyword>
<dbReference type="FunFam" id="2.30.30.40:FF:000001">
    <property type="entry name" value="Sorbin and SH3 domain-containing protein 1 isoform 2"/>
    <property type="match status" value="1"/>
</dbReference>
<feature type="compositionally biased region" description="Low complexity" evidence="4">
    <location>
        <begin position="677"/>
        <end position="701"/>
    </location>
</feature>
<dbReference type="FunFam" id="2.30.30.40:FF:000072">
    <property type="entry name" value="Unconventional Myosin IB"/>
    <property type="match status" value="1"/>
</dbReference>
<dbReference type="Proteomes" id="UP001497623">
    <property type="component" value="Unassembled WGS sequence"/>
</dbReference>
<dbReference type="SUPFAM" id="SSF50044">
    <property type="entry name" value="SH3-domain"/>
    <property type="match status" value="3"/>
</dbReference>
<feature type="non-terminal residue" evidence="6">
    <location>
        <position position="1555"/>
    </location>
</feature>
<evidence type="ECO:0000256" key="1">
    <source>
        <dbReference type="ARBA" id="ARBA00022443"/>
    </source>
</evidence>
<dbReference type="SMART" id="SM00326">
    <property type="entry name" value="SH3"/>
    <property type="match status" value="3"/>
</dbReference>
<feature type="region of interest" description="Disordered" evidence="4">
    <location>
        <begin position="923"/>
        <end position="944"/>
    </location>
</feature>
<evidence type="ECO:0000256" key="2">
    <source>
        <dbReference type="ARBA" id="ARBA00022737"/>
    </source>
</evidence>
<dbReference type="InterPro" id="IPR036028">
    <property type="entry name" value="SH3-like_dom_sf"/>
</dbReference>
<evidence type="ECO:0000313" key="6">
    <source>
        <dbReference type="EMBL" id="CAL4058682.1"/>
    </source>
</evidence>
<feature type="domain" description="SH3" evidence="5">
    <location>
        <begin position="1307"/>
        <end position="1366"/>
    </location>
</feature>
<comment type="caution">
    <text evidence="6">The sequence shown here is derived from an EMBL/GenBank/DDBJ whole genome shotgun (WGS) entry which is preliminary data.</text>
</comment>
<feature type="region of interest" description="Disordered" evidence="4">
    <location>
        <begin position="1149"/>
        <end position="1193"/>
    </location>
</feature>
<keyword evidence="2" id="KW-0677">Repeat</keyword>
<feature type="compositionally biased region" description="Polar residues" evidence="4">
    <location>
        <begin position="847"/>
        <end position="859"/>
    </location>
</feature>
<sequence>MAGVGMVEQSSSVMSQSFHHQEQSTQRMLKTPEGDLGDVERDFQSLVNEMARDTSSVSSTSNVNSVSSFSSSQQVNSSQTNSKVTKQSFVSSNSSSSIASSNMMTMNGSVSNQNMISNMPIQKPSHAPPPPPGVGHAVQNGIFTAQAATVVPQDAETQRGGAESEVLTEKQMRVRERIKKIEKQLSTEEPPPPPEFFNLRQRAGSIKNLAEQFMQNAEENKPEPPQPLINASGFKNVKNIAEQYVSSENINQQKYVSSENINQQAAESVVQGEFKSVKQIANTFTKIEESSSSKAEQVESTEFKSVKEMSSNFEEPIKESQYDSKPIRPPAAFITEDEVDISPIAVLPPATMLKKIDPPLPPEEPTYVVEPPASVPISDPIVEPVSFEAQAPEPVNIAPTGEMLEPIGGHALAYEPPPEPVFDFAPEIVPEIPPPAPEVYPEPVPELPPPIPAHAPEVAPAVPPRDSKPNSPPPVPWRKNRDEAPPKPADPISDLLSQIIVPEPEPEIVPELPAEIIQPEPEPEPAPPVVQLAPVEPAPAEPVAPVFEPATPVTELAPAEDIMTSSMEERHREYDAALAEINKVSEALSQTETIASSTSTVESSSVSMSESSSMSTAQSSSVSTVQSSSVSMAQSSSVSSAESSSVSTAETIVQQPMTYNCQVKCEVRSRLTPTPPVVSQQQTTQVTQESSSTSSEITTSSHRSRSETRVSTANSMSAASSASSVSKSPGRPAAPTYVPTPTPAPPPPSKKTAKPQGSKPEISVDPNLPKYNIHLCRSASTGSMTGETDTVVNGGMDRTSSDKELPKFNIRRVNSKTRVWSPGRSGEGLDISKLETPDLPSFKDQPTVWSPNRAGSASPSLGGRKAFTKVPFSGTLDRRPSQENVNVPRIEESFGWRSKENLASPGSSLPKVQNPTVTLLQKRREGSIPNQRPNYLRDDSPSCKPDDKLYTLKREYESEDEEGRRFAILGPKKVEGVGPTTNDGVPCTLKSISQVRHMDEVCRRIFDRIKRIKNCDSPRSKFSKGNKARYGGYMSEPEGYDSDVGSSRYSTLDRRGAPVYDYDPMTTSLPRNVKRYVHQPGRIENYVPGCSSLSEKEQKENPDAEVKIESKSHVPATSSNHWPAQKMSMAHALKESGYESDSTLVFRKREESRRLASDPRKTSQLYRQIQRGGEIPVTGLQKQAPQKNREPEIGPLPFPYLFEIEGIHAPRRPEAPYKYEHGEVNIHYRTPVRIEQKEVISEEELARRQEEHMKKVYEQERRKKYLAELEDIERRRHTDNFTPLQKSPIPLNRYDDDQGFGSSRTPEPKQVCKALFNFTAQNKRELSFNKGDVIFIRRHIDKNWIEGEFRGSIGIFPSNYVETVPHDNVKTIQRKSTEGQARAKFNFQAQTSMEMSLNKGELVVLTRRVDENWYEGRIGGRKGIFPVSYVDTMVEPGTDRPMTPVSSPMPRPALPAANLLHNGATNYSSPYSTLGRPGSQNESQPYNKSLTINTQQEPIPYRALYNYKPQNDDELELLEGDIVLVMEKCDDGWFVGTSRRTGLFGTFPGNYVERC</sequence>
<dbReference type="PANTHER" id="PTHR14167:SF116">
    <property type="entry name" value="CAP, ISOFORM AC"/>
    <property type="match status" value="1"/>
</dbReference>
<feature type="compositionally biased region" description="Pro residues" evidence="4">
    <location>
        <begin position="738"/>
        <end position="749"/>
    </location>
</feature>
<feature type="compositionally biased region" description="Basic and acidic residues" evidence="4">
    <location>
        <begin position="1094"/>
        <end position="1112"/>
    </location>
</feature>
<feature type="region of interest" description="Disordered" evidence="4">
    <location>
        <begin position="289"/>
        <end position="327"/>
    </location>
</feature>
<dbReference type="GO" id="GO:0016192">
    <property type="term" value="P:vesicle-mediated transport"/>
    <property type="evidence" value="ECO:0007669"/>
    <property type="project" value="UniProtKB-ARBA"/>
</dbReference>
<feature type="compositionally biased region" description="Polar residues" evidence="4">
    <location>
        <begin position="650"/>
        <end position="659"/>
    </location>
</feature>
<feature type="compositionally biased region" description="Polar residues" evidence="4">
    <location>
        <begin position="778"/>
        <end position="791"/>
    </location>
</feature>
<feature type="compositionally biased region" description="Basic and acidic residues" evidence="4">
    <location>
        <begin position="1149"/>
        <end position="1161"/>
    </location>
</feature>
<feature type="compositionally biased region" description="Low complexity" evidence="4">
    <location>
        <begin position="1"/>
        <end position="17"/>
    </location>
</feature>
<name>A0AAV2PFS7_MEGNR</name>
<dbReference type="Gene3D" id="2.30.30.40">
    <property type="entry name" value="SH3 Domains"/>
    <property type="match status" value="3"/>
</dbReference>
<dbReference type="CDD" id="cd11780">
    <property type="entry name" value="SH3_Sorbs_3"/>
    <property type="match status" value="1"/>
</dbReference>
<feature type="compositionally biased region" description="Basic and acidic residues" evidence="4">
    <location>
        <begin position="935"/>
        <end position="944"/>
    </location>
</feature>
<feature type="region of interest" description="Disordered" evidence="4">
    <location>
        <begin position="51"/>
        <end position="107"/>
    </location>
</feature>
<feature type="compositionally biased region" description="Low complexity" evidence="4">
    <location>
        <begin position="709"/>
        <end position="737"/>
    </location>
</feature>
<evidence type="ECO:0000313" key="7">
    <source>
        <dbReference type="Proteomes" id="UP001497623"/>
    </source>
</evidence>
<reference evidence="6 7" key="1">
    <citation type="submission" date="2024-05" db="EMBL/GenBank/DDBJ databases">
        <authorList>
            <person name="Wallberg A."/>
        </authorList>
    </citation>
    <scope>NUCLEOTIDE SEQUENCE [LARGE SCALE GENOMIC DNA]</scope>
</reference>
<dbReference type="Pfam" id="PF14604">
    <property type="entry name" value="SH3_9"/>
    <property type="match status" value="2"/>
</dbReference>
<dbReference type="CDD" id="cd11782">
    <property type="entry name" value="SH3_Sorbs_2"/>
    <property type="match status" value="1"/>
</dbReference>
<dbReference type="PROSITE" id="PS50002">
    <property type="entry name" value="SH3"/>
    <property type="match status" value="3"/>
</dbReference>
<proteinExistence type="predicted"/>
<feature type="region of interest" description="Disordered" evidence="4">
    <location>
        <begin position="1"/>
        <end position="37"/>
    </location>
</feature>
<keyword evidence="7" id="KW-1185">Reference proteome</keyword>
<feature type="region of interest" description="Disordered" evidence="4">
    <location>
        <begin position="408"/>
        <end position="493"/>
    </location>
</feature>
<dbReference type="EMBL" id="CAXKWB010000023">
    <property type="protein sequence ID" value="CAL4058682.1"/>
    <property type="molecule type" value="Genomic_DNA"/>
</dbReference>
<feature type="domain" description="SH3" evidence="5">
    <location>
        <begin position="1376"/>
        <end position="1435"/>
    </location>
</feature>
<feature type="region of interest" description="Disordered" evidence="4">
    <location>
        <begin position="819"/>
        <end position="865"/>
    </location>
</feature>
<feature type="region of interest" description="Disordered" evidence="4">
    <location>
        <begin position="587"/>
        <end position="659"/>
    </location>
</feature>
<evidence type="ECO:0000256" key="4">
    <source>
        <dbReference type="SAM" id="MobiDB-lite"/>
    </source>
</evidence>
<protein>
    <recommendedName>
        <fullName evidence="5">SH3 domain-containing protein</fullName>
    </recommendedName>
</protein>
<feature type="region of interest" description="Disordered" evidence="4">
    <location>
        <begin position="1088"/>
        <end position="1123"/>
    </location>
</feature>
<dbReference type="Pfam" id="PF07653">
    <property type="entry name" value="SH3_2"/>
    <property type="match status" value="1"/>
</dbReference>
<feature type="compositionally biased region" description="Pro residues" evidence="4">
    <location>
        <begin position="431"/>
        <end position="453"/>
    </location>
</feature>
<feature type="compositionally biased region" description="Low complexity" evidence="4">
    <location>
        <begin position="54"/>
        <end position="101"/>
    </location>
</feature>
<dbReference type="PANTHER" id="PTHR14167">
    <property type="entry name" value="SH3 DOMAIN-CONTAINING"/>
    <property type="match status" value="1"/>
</dbReference>
<dbReference type="InterPro" id="IPR001452">
    <property type="entry name" value="SH3_domain"/>
</dbReference>
<evidence type="ECO:0000256" key="3">
    <source>
        <dbReference type="PROSITE-ProRule" id="PRU00192"/>
    </source>
</evidence>
<dbReference type="CDD" id="cd11781">
    <property type="entry name" value="SH3_Sorbs_1"/>
    <property type="match status" value="1"/>
</dbReference>
<dbReference type="InterPro" id="IPR050384">
    <property type="entry name" value="Endophilin_SH3RF"/>
</dbReference>
<accession>A0AAV2PFS7</accession>
<feature type="compositionally biased region" description="Basic and acidic residues" evidence="4">
    <location>
        <begin position="315"/>
        <end position="326"/>
    </location>
</feature>